<dbReference type="PROSITE" id="PS50949">
    <property type="entry name" value="HTH_GNTR"/>
    <property type="match status" value="1"/>
</dbReference>
<dbReference type="Gene3D" id="3.40.640.10">
    <property type="entry name" value="Type I PLP-dependent aspartate aminotransferase-like (Major domain)"/>
    <property type="match status" value="1"/>
</dbReference>
<dbReference type="RefSeq" id="WP_003078999.1">
    <property type="nucleotide sequence ID" value="NZ_AEUW02000001.1"/>
</dbReference>
<dbReference type="CDD" id="cd00609">
    <property type="entry name" value="AAT_like"/>
    <property type="match status" value="1"/>
</dbReference>
<dbReference type="SUPFAM" id="SSF53383">
    <property type="entry name" value="PLP-dependent transferases"/>
    <property type="match status" value="1"/>
</dbReference>
<dbReference type="Gene3D" id="1.10.10.10">
    <property type="entry name" value="Winged helix-like DNA-binding domain superfamily/Winged helix DNA-binding domain"/>
    <property type="match status" value="1"/>
</dbReference>
<dbReference type="GO" id="GO:0003677">
    <property type="term" value="F:DNA binding"/>
    <property type="evidence" value="ECO:0007669"/>
    <property type="project" value="UniProtKB-KW"/>
</dbReference>
<dbReference type="PANTHER" id="PTHR46577:SF1">
    <property type="entry name" value="HTH-TYPE TRANSCRIPTIONAL REGULATORY PROTEIN GABR"/>
    <property type="match status" value="1"/>
</dbReference>
<organism evidence="8 9">
    <name type="scientific">Streptococcus macacae NCTC 11558</name>
    <dbReference type="NCBI Taxonomy" id="764298"/>
    <lineage>
        <taxon>Bacteria</taxon>
        <taxon>Bacillati</taxon>
        <taxon>Bacillota</taxon>
        <taxon>Bacilli</taxon>
        <taxon>Lactobacillales</taxon>
        <taxon>Streptococcaceae</taxon>
        <taxon>Streptococcus</taxon>
    </lineage>
</organism>
<dbReference type="STRING" id="764298.STRMA_0593"/>
<dbReference type="EMBL" id="AEUW02000001">
    <property type="protein sequence ID" value="EHJ51783.1"/>
    <property type="molecule type" value="Genomic_DNA"/>
</dbReference>
<evidence type="ECO:0000313" key="8">
    <source>
        <dbReference type="EMBL" id="EHJ51783.1"/>
    </source>
</evidence>
<dbReference type="SUPFAM" id="SSF46785">
    <property type="entry name" value="Winged helix' DNA-binding domain"/>
    <property type="match status" value="1"/>
</dbReference>
<comment type="similarity">
    <text evidence="1">In the C-terminal section; belongs to the class-I pyridoxal-phosphate-dependent aminotransferase family.</text>
</comment>
<dbReference type="OrthoDB" id="9802328at2"/>
<gene>
    <name evidence="8" type="ORF">STRMA_0593</name>
</gene>
<keyword evidence="9" id="KW-1185">Reference proteome</keyword>
<evidence type="ECO:0000256" key="2">
    <source>
        <dbReference type="ARBA" id="ARBA00022576"/>
    </source>
</evidence>
<dbReference type="CDD" id="cd07377">
    <property type="entry name" value="WHTH_GntR"/>
    <property type="match status" value="1"/>
</dbReference>
<evidence type="ECO:0000256" key="1">
    <source>
        <dbReference type="ARBA" id="ARBA00005384"/>
    </source>
</evidence>
<dbReference type="AlphaFoldDB" id="G5JU53"/>
<evidence type="ECO:0000256" key="4">
    <source>
        <dbReference type="ARBA" id="ARBA00023015"/>
    </source>
</evidence>
<dbReference type="InterPro" id="IPR004839">
    <property type="entry name" value="Aminotransferase_I/II_large"/>
</dbReference>
<proteinExistence type="inferred from homology"/>
<dbReference type="InterPro" id="IPR015424">
    <property type="entry name" value="PyrdxlP-dep_Trfase"/>
</dbReference>
<dbReference type="InterPro" id="IPR051446">
    <property type="entry name" value="HTH_trans_reg/aminotransferase"/>
</dbReference>
<dbReference type="Proteomes" id="UP000003573">
    <property type="component" value="Unassembled WGS sequence"/>
</dbReference>
<reference evidence="8 9" key="1">
    <citation type="journal article" date="2014" name="Int. J. Syst. Evol. Microbiol.">
        <title>Phylogenomics and the dynamic genome evolution of the genus Streptococcus.</title>
        <authorList>
            <consortium name="The Broad Institute Genome Sequencing Platform"/>
            <person name="Richards V.P."/>
            <person name="Palmer S.R."/>
            <person name="Pavinski Bitar P.D."/>
            <person name="Qin X."/>
            <person name="Weinstock G.M."/>
            <person name="Highlander S.K."/>
            <person name="Town C.D."/>
            <person name="Burne R.A."/>
            <person name="Stanhope M.J."/>
        </authorList>
    </citation>
    <scope>NUCLEOTIDE SEQUENCE [LARGE SCALE GENOMIC DNA]</scope>
    <source>
        <strain evidence="8 9">NCTC 11558</strain>
    </source>
</reference>
<evidence type="ECO:0000256" key="5">
    <source>
        <dbReference type="ARBA" id="ARBA00023125"/>
    </source>
</evidence>
<keyword evidence="4" id="KW-0805">Transcription regulation</keyword>
<dbReference type="GO" id="GO:0003700">
    <property type="term" value="F:DNA-binding transcription factor activity"/>
    <property type="evidence" value="ECO:0007669"/>
    <property type="project" value="InterPro"/>
</dbReference>
<dbReference type="InterPro" id="IPR015421">
    <property type="entry name" value="PyrdxlP-dep_Trfase_major"/>
</dbReference>
<protein>
    <submittedName>
        <fullName evidence="8">Bacterial regulatory protein, GntR family</fullName>
    </submittedName>
</protein>
<dbReference type="eggNOG" id="COG1167">
    <property type="taxonomic scope" value="Bacteria"/>
</dbReference>
<dbReference type="InterPro" id="IPR036388">
    <property type="entry name" value="WH-like_DNA-bd_sf"/>
</dbReference>
<evidence type="ECO:0000259" key="7">
    <source>
        <dbReference type="PROSITE" id="PS50949"/>
    </source>
</evidence>
<keyword evidence="5" id="KW-0238">DNA-binding</keyword>
<dbReference type="GO" id="GO:0008483">
    <property type="term" value="F:transaminase activity"/>
    <property type="evidence" value="ECO:0007669"/>
    <property type="project" value="UniProtKB-KW"/>
</dbReference>
<dbReference type="GO" id="GO:0030170">
    <property type="term" value="F:pyridoxal phosphate binding"/>
    <property type="evidence" value="ECO:0007669"/>
    <property type="project" value="InterPro"/>
</dbReference>
<dbReference type="Pfam" id="PF00155">
    <property type="entry name" value="Aminotran_1_2"/>
    <property type="match status" value="1"/>
</dbReference>
<keyword evidence="3" id="KW-0663">Pyridoxal phosphate</keyword>
<evidence type="ECO:0000313" key="9">
    <source>
        <dbReference type="Proteomes" id="UP000003573"/>
    </source>
</evidence>
<dbReference type="InterPro" id="IPR036390">
    <property type="entry name" value="WH_DNA-bd_sf"/>
</dbReference>
<keyword evidence="2" id="KW-0808">Transferase</keyword>
<name>G5JU53_9STRE</name>
<accession>G5JU53</accession>
<evidence type="ECO:0000256" key="3">
    <source>
        <dbReference type="ARBA" id="ARBA00022898"/>
    </source>
</evidence>
<evidence type="ECO:0000256" key="6">
    <source>
        <dbReference type="ARBA" id="ARBA00023163"/>
    </source>
</evidence>
<sequence>MSKYQEIVNTIIQQIDTGRLKRGDKLPSVRQLSQTFHCSKDTAQKALIELKYQKYIYPILKSGYYVLEDNHQDDMIPAITPSDYHYLAYENFRTCVNETLIGRENYLFNYYHRQEGLEELTQSLQNLFLDESVYCKQENIVITSGTQQALYILSQMNFPNQKKTILLEQPTYHRMNELVKSQNLPYLTIKRDFEGLDFKRLEKLFKEGDIKFFYTIPRFSNPLGLSYTLKEKENLINLAHKYDVYIIEDDYMADFDKAANVPLHYLDTHDRIIYLKSFSMSLFPALRLGGLVLPKKLRKRFLADKSLIDYDTNLIMQKALSLYIDNGMFAKNKKYLRQIRQQKSLEFKKEVHLSRICIPYHLSQNILTLELPAKLRKSFLKKKLKTVDWLEKNYIKNCPYQYIQLQKETDWKEVIRVLHTSFSQSVQ</sequence>
<keyword evidence="6" id="KW-0804">Transcription</keyword>
<comment type="caution">
    <text evidence="8">The sequence shown here is derived from an EMBL/GenBank/DDBJ whole genome shotgun (WGS) entry which is preliminary data.</text>
</comment>
<dbReference type="InterPro" id="IPR000524">
    <property type="entry name" value="Tscrpt_reg_HTH_GntR"/>
</dbReference>
<dbReference type="PANTHER" id="PTHR46577">
    <property type="entry name" value="HTH-TYPE TRANSCRIPTIONAL REGULATORY PROTEIN GABR"/>
    <property type="match status" value="1"/>
</dbReference>
<dbReference type="SMART" id="SM00345">
    <property type="entry name" value="HTH_GNTR"/>
    <property type="match status" value="1"/>
</dbReference>
<dbReference type="Pfam" id="PF00392">
    <property type="entry name" value="GntR"/>
    <property type="match status" value="1"/>
</dbReference>
<feature type="domain" description="HTH gntR-type" evidence="7">
    <location>
        <begin position="1"/>
        <end position="69"/>
    </location>
</feature>
<keyword evidence="2" id="KW-0032">Aminotransferase</keyword>